<comment type="caution">
    <text evidence="1">The sequence shown here is derived from an EMBL/GenBank/DDBJ whole genome shotgun (WGS) entry which is preliminary data.</text>
</comment>
<keyword evidence="2" id="KW-1185">Reference proteome</keyword>
<reference evidence="1 2" key="1">
    <citation type="journal article" date="2018" name="Front. Plant Sci.">
        <title>Red Clover (Trifolium pratense) and Zigzag Clover (T. medium) - A Picture of Genomic Similarities and Differences.</title>
        <authorList>
            <person name="Dluhosova J."/>
            <person name="Istvanek J."/>
            <person name="Nedelnik J."/>
            <person name="Repkova J."/>
        </authorList>
    </citation>
    <scope>NUCLEOTIDE SEQUENCE [LARGE SCALE GENOMIC DNA]</scope>
    <source>
        <strain evidence="2">cv. 10/8</strain>
        <tissue evidence="1">Leaf</tissue>
    </source>
</reference>
<accession>A0A392RLQ2</accession>
<dbReference type="AlphaFoldDB" id="A0A392RLQ2"/>
<dbReference type="EMBL" id="LXQA010242267">
    <property type="protein sequence ID" value="MCI37229.1"/>
    <property type="molecule type" value="Genomic_DNA"/>
</dbReference>
<name>A0A392RLQ2_9FABA</name>
<evidence type="ECO:0000313" key="2">
    <source>
        <dbReference type="Proteomes" id="UP000265520"/>
    </source>
</evidence>
<proteinExistence type="predicted"/>
<sequence>MDHVIDRGKKGGYVNLTKQEHDGRSWRSWGSNAGGGGNTAVMFCRSWDRGRLAPDG</sequence>
<dbReference type="Proteomes" id="UP000265520">
    <property type="component" value="Unassembled WGS sequence"/>
</dbReference>
<protein>
    <submittedName>
        <fullName evidence="1">Uncharacterized protein</fullName>
    </submittedName>
</protein>
<evidence type="ECO:0000313" key="1">
    <source>
        <dbReference type="EMBL" id="MCI37229.1"/>
    </source>
</evidence>
<feature type="non-terminal residue" evidence="1">
    <location>
        <position position="56"/>
    </location>
</feature>
<organism evidence="1 2">
    <name type="scientific">Trifolium medium</name>
    <dbReference type="NCBI Taxonomy" id="97028"/>
    <lineage>
        <taxon>Eukaryota</taxon>
        <taxon>Viridiplantae</taxon>
        <taxon>Streptophyta</taxon>
        <taxon>Embryophyta</taxon>
        <taxon>Tracheophyta</taxon>
        <taxon>Spermatophyta</taxon>
        <taxon>Magnoliopsida</taxon>
        <taxon>eudicotyledons</taxon>
        <taxon>Gunneridae</taxon>
        <taxon>Pentapetalae</taxon>
        <taxon>rosids</taxon>
        <taxon>fabids</taxon>
        <taxon>Fabales</taxon>
        <taxon>Fabaceae</taxon>
        <taxon>Papilionoideae</taxon>
        <taxon>50 kb inversion clade</taxon>
        <taxon>NPAAA clade</taxon>
        <taxon>Hologalegina</taxon>
        <taxon>IRL clade</taxon>
        <taxon>Trifolieae</taxon>
        <taxon>Trifolium</taxon>
    </lineage>
</organism>